<sequence>MPVVSTMNVLNQVVQGVRPYSQALIKIINNADSAGTCYLTGTVNSTGVQGLFAEDLFLINPGEIVNRTYLVTYDFFQFDVRCSLQGMEVAIYGISPDSSYSPLSLRELNISRITSEIRSDFSVTDAYFPAISYQRIPSFALPEGVAAAVYPQSFDILSKQPVRYMLVEGGTIDGTFVNFPTSTTSIPTNDTVLQVNTTATTITGGRVLTQGTSAGLSGAYANTTVYFAAQDLAYALNSGTILTLVVSSLTGSDDLVVSFRMEEEW</sequence>
<name>A0AAX3MYQ4_9BACL</name>
<dbReference type="RefSeq" id="WP_274359190.1">
    <property type="nucleotide sequence ID" value="NZ_CP118101.1"/>
</dbReference>
<protein>
    <submittedName>
        <fullName evidence="1">Uncharacterized protein</fullName>
    </submittedName>
</protein>
<gene>
    <name evidence="1" type="ORF">PUW23_24435</name>
</gene>
<organism evidence="1 2">
    <name type="scientific">Paenibacillus urinalis</name>
    <dbReference type="NCBI Taxonomy" id="521520"/>
    <lineage>
        <taxon>Bacteria</taxon>
        <taxon>Bacillati</taxon>
        <taxon>Bacillota</taxon>
        <taxon>Bacilli</taxon>
        <taxon>Bacillales</taxon>
        <taxon>Paenibacillaceae</taxon>
        <taxon>Paenibacillus</taxon>
    </lineage>
</organism>
<dbReference type="AlphaFoldDB" id="A0AAX3MYQ4"/>
<dbReference type="EMBL" id="CP118101">
    <property type="protein sequence ID" value="WDH82556.1"/>
    <property type="molecule type" value="Genomic_DNA"/>
</dbReference>
<evidence type="ECO:0000313" key="1">
    <source>
        <dbReference type="EMBL" id="WDH82556.1"/>
    </source>
</evidence>
<accession>A0AAX3MYQ4</accession>
<dbReference type="Proteomes" id="UP001220962">
    <property type="component" value="Chromosome"/>
</dbReference>
<reference evidence="1" key="1">
    <citation type="submission" date="2023-02" db="EMBL/GenBank/DDBJ databases">
        <title>Pathogen: clinical or host-associated sample.</title>
        <authorList>
            <person name="Hergert J."/>
            <person name="Casey R."/>
            <person name="Wagner J."/>
            <person name="Young E.L."/>
            <person name="Oakeson K.F."/>
        </authorList>
    </citation>
    <scope>NUCLEOTIDE SEQUENCE</scope>
    <source>
        <strain evidence="1">2022CK-00830</strain>
    </source>
</reference>
<proteinExistence type="predicted"/>
<evidence type="ECO:0000313" key="2">
    <source>
        <dbReference type="Proteomes" id="UP001220962"/>
    </source>
</evidence>